<dbReference type="NCBIfam" id="NF008750">
    <property type="entry name" value="PRK11784.1-2"/>
    <property type="match status" value="1"/>
</dbReference>
<dbReference type="PROSITE" id="PS50206">
    <property type="entry name" value="RHODANESE_3"/>
    <property type="match status" value="1"/>
</dbReference>
<dbReference type="Gene3D" id="3.40.250.10">
    <property type="entry name" value="Rhodanese-like domain"/>
    <property type="match status" value="1"/>
</dbReference>
<dbReference type="NCBIfam" id="TIGR03167">
    <property type="entry name" value="tRNA_sel_U_synt"/>
    <property type="match status" value="1"/>
</dbReference>
<dbReference type="GO" id="GO:0002098">
    <property type="term" value="P:tRNA wobble uridine modification"/>
    <property type="evidence" value="ECO:0007669"/>
    <property type="project" value="InterPro"/>
</dbReference>
<evidence type="ECO:0000259" key="2">
    <source>
        <dbReference type="PROSITE" id="PS50206"/>
    </source>
</evidence>
<accession>A0A2G9C8S3</accession>
<evidence type="ECO:0000313" key="4">
    <source>
        <dbReference type="Proteomes" id="UP000231501"/>
    </source>
</evidence>
<reference evidence="3 4" key="1">
    <citation type="submission" date="2017-11" db="EMBL/GenBank/DDBJ databases">
        <title>Draft genome sequence of Mitsuaria sp. HWN-4.</title>
        <authorList>
            <person name="Gundlapally S.R."/>
        </authorList>
    </citation>
    <scope>NUCLEOTIDE SEQUENCE [LARGE SCALE GENOMIC DNA]</scope>
    <source>
        <strain evidence="3 4">HWN-4</strain>
    </source>
</reference>
<dbReference type="AlphaFoldDB" id="A0A2G9C8S3"/>
<dbReference type="InterPro" id="IPR001763">
    <property type="entry name" value="Rhodanese-like_dom"/>
</dbReference>
<name>A0A2G9C8S3_9BURK</name>
<dbReference type="PANTHER" id="PTHR30401">
    <property type="entry name" value="TRNA 2-SELENOURIDINE SYNTHASE"/>
    <property type="match status" value="1"/>
</dbReference>
<protein>
    <submittedName>
        <fullName evidence="3">tRNA 2-selenouridine(34) synthase MnmH</fullName>
    </submittedName>
</protein>
<proteinExistence type="predicted"/>
<comment type="caution">
    <text evidence="3">The sequence shown here is derived from an EMBL/GenBank/DDBJ whole genome shotgun (WGS) entry which is preliminary data.</text>
</comment>
<sequence>MSQYHVIPSAEAFARLDGFSTVIDVRSPAEFAEDRLPGAVNWPVLDNDERRIVGTLYKQDPLEARKVGAAIVARNIAGHLDANRALMQKHWRPLVYCWRGGQRSGAMNWFLNQIGFKSLQLVGGYKAFRGEVIRTLAELPARFDFVVLCGRTGSGKTRLLQALSGAGAQVLDLEALARHRGSVLGALPDQPQPSQKAFDTALWQAMVRLDPTRPVFIESESRKIGGVQLPEPLHLRLRQHGRCVWIDMAEAGRVELLLEDYAHFLAEPEAFNALIGGLVALRGRERVQRWQAMAREGHWVAVFGELMRDHYDPGYERSLTNHFPGLATAPRIALRDGSEAETAKAAAELLAIAQP</sequence>
<evidence type="ECO:0000256" key="1">
    <source>
        <dbReference type="ARBA" id="ARBA00023266"/>
    </source>
</evidence>
<dbReference type="EMBL" id="PEOG01000031">
    <property type="protein sequence ID" value="PIM52765.1"/>
    <property type="molecule type" value="Genomic_DNA"/>
</dbReference>
<dbReference type="InterPro" id="IPR027417">
    <property type="entry name" value="P-loop_NTPase"/>
</dbReference>
<dbReference type="PANTHER" id="PTHR30401:SF0">
    <property type="entry name" value="TRNA 2-SELENOURIDINE SYNTHASE"/>
    <property type="match status" value="1"/>
</dbReference>
<gene>
    <name evidence="3" type="ORF">CS062_12815</name>
</gene>
<dbReference type="Pfam" id="PF26341">
    <property type="entry name" value="AAA_SelU"/>
    <property type="match status" value="1"/>
</dbReference>
<dbReference type="SMART" id="SM00450">
    <property type="entry name" value="RHOD"/>
    <property type="match status" value="1"/>
</dbReference>
<dbReference type="InterPro" id="IPR017582">
    <property type="entry name" value="SelU"/>
</dbReference>
<dbReference type="Proteomes" id="UP000231501">
    <property type="component" value="Unassembled WGS sequence"/>
</dbReference>
<feature type="domain" description="Rhodanese" evidence="2">
    <location>
        <begin position="21"/>
        <end position="137"/>
    </location>
</feature>
<dbReference type="InterPro" id="IPR036873">
    <property type="entry name" value="Rhodanese-like_dom_sf"/>
</dbReference>
<dbReference type="Pfam" id="PF00581">
    <property type="entry name" value="Rhodanese"/>
    <property type="match status" value="1"/>
</dbReference>
<dbReference type="SUPFAM" id="SSF52821">
    <property type="entry name" value="Rhodanese/Cell cycle control phosphatase"/>
    <property type="match status" value="1"/>
</dbReference>
<evidence type="ECO:0000313" key="3">
    <source>
        <dbReference type="EMBL" id="PIM52765.1"/>
    </source>
</evidence>
<dbReference type="OrthoDB" id="9808735at2"/>
<dbReference type="RefSeq" id="WP_099862028.1">
    <property type="nucleotide sequence ID" value="NZ_PEOG01000031.1"/>
</dbReference>
<keyword evidence="4" id="KW-1185">Reference proteome</keyword>
<dbReference type="InterPro" id="IPR058840">
    <property type="entry name" value="AAA_SelU"/>
</dbReference>
<organism evidence="3 4">
    <name type="scientific">Roseateles chitinivorans</name>
    <dbReference type="NCBI Taxonomy" id="2917965"/>
    <lineage>
        <taxon>Bacteria</taxon>
        <taxon>Pseudomonadati</taxon>
        <taxon>Pseudomonadota</taxon>
        <taxon>Betaproteobacteria</taxon>
        <taxon>Burkholderiales</taxon>
        <taxon>Sphaerotilaceae</taxon>
        <taxon>Roseateles</taxon>
    </lineage>
</organism>
<keyword evidence="1" id="KW-0711">Selenium</keyword>
<dbReference type="NCBIfam" id="NF008752">
    <property type="entry name" value="PRK11784.1-4"/>
    <property type="match status" value="1"/>
</dbReference>
<dbReference type="GO" id="GO:0043828">
    <property type="term" value="F:tRNA 2-selenouridine synthase activity"/>
    <property type="evidence" value="ECO:0007669"/>
    <property type="project" value="InterPro"/>
</dbReference>
<dbReference type="SUPFAM" id="SSF52540">
    <property type="entry name" value="P-loop containing nucleoside triphosphate hydrolases"/>
    <property type="match status" value="1"/>
</dbReference>